<gene>
    <name evidence="2" type="ORF">MW290_16880</name>
</gene>
<dbReference type="Proteomes" id="UP001056201">
    <property type="component" value="Chromosome 2"/>
</dbReference>
<keyword evidence="1" id="KW-0732">Signal</keyword>
<evidence type="ECO:0000313" key="3">
    <source>
        <dbReference type="Proteomes" id="UP001056201"/>
    </source>
</evidence>
<organism evidence="2 3">
    <name type="scientific">Aquincola tertiaricarbonis</name>
    <dbReference type="NCBI Taxonomy" id="391953"/>
    <lineage>
        <taxon>Bacteria</taxon>
        <taxon>Pseudomonadati</taxon>
        <taxon>Pseudomonadota</taxon>
        <taxon>Betaproteobacteria</taxon>
        <taxon>Burkholderiales</taxon>
        <taxon>Sphaerotilaceae</taxon>
        <taxon>Aquincola</taxon>
    </lineage>
</organism>
<dbReference type="PANTHER" id="PTHR36573">
    <property type="entry name" value="INTERMEMBRANE PHOSPHOLIPID TRANSPORT SYSTEM BINDING PROTEIN MLAC"/>
    <property type="match status" value="1"/>
</dbReference>
<dbReference type="Pfam" id="PF05494">
    <property type="entry name" value="MlaC"/>
    <property type="match status" value="1"/>
</dbReference>
<keyword evidence="3" id="KW-1185">Reference proteome</keyword>
<evidence type="ECO:0000256" key="1">
    <source>
        <dbReference type="SAM" id="SignalP"/>
    </source>
</evidence>
<proteinExistence type="predicted"/>
<feature type="chain" id="PRO_5045621827" evidence="1">
    <location>
        <begin position="23"/>
        <end position="202"/>
    </location>
</feature>
<dbReference type="PIRSF" id="PIRSF004649">
    <property type="entry name" value="MlaC"/>
    <property type="match status" value="1"/>
</dbReference>
<dbReference type="PANTHER" id="PTHR36573:SF1">
    <property type="entry name" value="INTERMEMBRANE PHOSPHOLIPID TRANSPORT SYSTEM BINDING PROTEIN MLAC"/>
    <property type="match status" value="1"/>
</dbReference>
<accession>A0ABY4SES8</accession>
<sequence length="202" mass="22045">MYKPFIAAIVTSVSMVSAFAQQAPDAFVKDLATDIVEQVKTDKAIQAGDIGKINALVDTRVMPHVNFERMTSRAVGEQRWNAASADQKTKLQAEFKTLLVRSYAGALREVKPATTVALKPFRGEATDKEVEVQTEVRGIGQPVALNYRLENAGGSWKIYDVNVGGFWLVPNYTKQFAPILQQGGVDGLLSKLAELNKSATKS</sequence>
<evidence type="ECO:0000313" key="2">
    <source>
        <dbReference type="EMBL" id="URI10665.1"/>
    </source>
</evidence>
<protein>
    <submittedName>
        <fullName evidence="2">ABC transporter substrate-binding protein</fullName>
    </submittedName>
</protein>
<dbReference type="InterPro" id="IPR008869">
    <property type="entry name" value="MlaC/ttg2D"/>
</dbReference>
<reference evidence="2" key="1">
    <citation type="submission" date="2022-05" db="EMBL/GenBank/DDBJ databases">
        <title>An RpoN-dependent PEP-CTERM gene is involved in floc formation of an Aquincola tertiaricarbonis strain.</title>
        <authorList>
            <person name="Qiu D."/>
            <person name="Xia M."/>
        </authorList>
    </citation>
    <scope>NUCLEOTIDE SEQUENCE</scope>
    <source>
        <strain evidence="2">RN12</strain>
    </source>
</reference>
<dbReference type="RefSeq" id="WP_250198870.1">
    <property type="nucleotide sequence ID" value="NZ_CP097636.1"/>
</dbReference>
<name>A0ABY4SES8_AQUTE</name>
<dbReference type="Gene3D" id="3.10.450.50">
    <property type="match status" value="1"/>
</dbReference>
<feature type="signal peptide" evidence="1">
    <location>
        <begin position="1"/>
        <end position="22"/>
    </location>
</feature>
<dbReference type="EMBL" id="CP097636">
    <property type="protein sequence ID" value="URI10665.1"/>
    <property type="molecule type" value="Genomic_DNA"/>
</dbReference>
<dbReference type="Gene3D" id="1.10.10.640">
    <property type="entry name" value="phospholipid-binding protein"/>
    <property type="match status" value="1"/>
</dbReference>